<sequence length="153" mass="17357">MLKQKKSVIYLSGLILIASVVVFYLVSHTNQSNKKNIYNGESNNWSASYTVNINETSNHKDNNLKYSNVISSNLCLSYKKYPKGSDTIKIIEYNLKSLSRKLRGEVNFSSQNKAGKVEITNSNKNIAYENGDEEIQLTIKWNGKEEVIKLKKG</sequence>
<accession>U4R622</accession>
<name>U4R622_9FIRM</name>
<dbReference type="Proteomes" id="UP000016860">
    <property type="component" value="Unassembled WGS sequence"/>
</dbReference>
<comment type="caution">
    <text evidence="2">The sequence shown here is derived from an EMBL/GenBank/DDBJ whole genome shotgun (WGS) entry which is preliminary data.</text>
</comment>
<protein>
    <submittedName>
        <fullName evidence="2">Uncharacterized protein</fullName>
    </submittedName>
</protein>
<dbReference type="RefSeq" id="WP_020814067.1">
    <property type="nucleotide sequence ID" value="NZ_ATAY01000013.1"/>
</dbReference>
<feature type="transmembrane region" description="Helical" evidence="1">
    <location>
        <begin position="7"/>
        <end position="26"/>
    </location>
</feature>
<dbReference type="OrthoDB" id="2884500at2"/>
<evidence type="ECO:0000313" key="3">
    <source>
        <dbReference type="Proteomes" id="UP000016860"/>
    </source>
</evidence>
<dbReference type="STRING" id="1330534.L323_02135"/>
<proteinExistence type="predicted"/>
<gene>
    <name evidence="2" type="ORF">L323_02135</name>
</gene>
<keyword evidence="1" id="KW-0812">Transmembrane</keyword>
<organism evidence="2 3">
    <name type="scientific">Ruminiclostridium papyrosolvens C7</name>
    <dbReference type="NCBI Taxonomy" id="1330534"/>
    <lineage>
        <taxon>Bacteria</taxon>
        <taxon>Bacillati</taxon>
        <taxon>Bacillota</taxon>
        <taxon>Clostridia</taxon>
        <taxon>Eubacteriales</taxon>
        <taxon>Oscillospiraceae</taxon>
        <taxon>Ruminiclostridium</taxon>
    </lineage>
</organism>
<keyword evidence="1" id="KW-1133">Transmembrane helix</keyword>
<evidence type="ECO:0000256" key="1">
    <source>
        <dbReference type="SAM" id="Phobius"/>
    </source>
</evidence>
<dbReference type="AlphaFoldDB" id="U4R622"/>
<keyword evidence="1" id="KW-0472">Membrane</keyword>
<evidence type="ECO:0000313" key="2">
    <source>
        <dbReference type="EMBL" id="EPR13897.1"/>
    </source>
</evidence>
<reference evidence="2 3" key="1">
    <citation type="journal article" date="2013" name="Genome Announc.">
        <title>Draft Genome Sequence of the Cellulolytic Bacterium Clostridium papyrosolvens C7 (ATCC 700395).</title>
        <authorList>
            <person name="Zepeda V."/>
            <person name="Dassa B."/>
            <person name="Borovok I."/>
            <person name="Lamed R."/>
            <person name="Bayer E.A."/>
            <person name="Cate J.H."/>
        </authorList>
    </citation>
    <scope>NUCLEOTIDE SEQUENCE [LARGE SCALE GENOMIC DNA]</scope>
    <source>
        <strain evidence="2 3">C7</strain>
    </source>
</reference>
<dbReference type="EMBL" id="ATAY01000013">
    <property type="protein sequence ID" value="EPR13897.1"/>
    <property type="molecule type" value="Genomic_DNA"/>
</dbReference>
<dbReference type="PATRIC" id="fig|1330534.3.peg.429"/>